<dbReference type="Pfam" id="PF01381">
    <property type="entry name" value="HTH_3"/>
    <property type="match status" value="1"/>
</dbReference>
<evidence type="ECO:0000313" key="2">
    <source>
        <dbReference type="EMBL" id="QLQ39615.1"/>
    </source>
</evidence>
<dbReference type="SUPFAM" id="SSF81901">
    <property type="entry name" value="HCP-like"/>
    <property type="match status" value="1"/>
</dbReference>
<reference evidence="3" key="1">
    <citation type="submission" date="2020-07" db="EMBL/GenBank/DDBJ databases">
        <title>A new Micromonospora strain with potent antibiotic activity isolated from the microbiome of a mid-Atlantic deep-sea sponge.</title>
        <authorList>
            <person name="Back C.R."/>
            <person name="Stennett H.L."/>
            <person name="Williams S.E."/>
            <person name="Wang L."/>
            <person name="Ojeda Gomez J."/>
            <person name="Abdulle O.M."/>
            <person name="Duffy T."/>
            <person name="Hendry K.R."/>
            <person name="Powell D."/>
            <person name="Stach J.E."/>
            <person name="Essex-Lopresti A.E."/>
            <person name="Willis C.L."/>
            <person name="Curnow P."/>
            <person name="Race P.R."/>
        </authorList>
    </citation>
    <scope>NUCLEOTIDE SEQUENCE [LARGE SCALE GENOMIC DNA]</scope>
    <source>
        <strain evidence="3">28ISP2-46</strain>
    </source>
</reference>
<dbReference type="SUPFAM" id="SSF47413">
    <property type="entry name" value="lambda repressor-like DNA-binding domains"/>
    <property type="match status" value="1"/>
</dbReference>
<dbReference type="Gene3D" id="1.25.40.10">
    <property type="entry name" value="Tetratricopeptide repeat domain"/>
    <property type="match status" value="1"/>
</dbReference>
<dbReference type="InterPro" id="IPR001387">
    <property type="entry name" value="Cro/C1-type_HTH"/>
</dbReference>
<keyword evidence="3" id="KW-1185">Reference proteome</keyword>
<accession>A0A7L6BCW2</accession>
<gene>
    <name evidence="2" type="ORF">H1D33_12760</name>
</gene>
<evidence type="ECO:0000259" key="1">
    <source>
        <dbReference type="PROSITE" id="PS50943"/>
    </source>
</evidence>
<dbReference type="KEGG" id="mfeu:H1D33_12760"/>
<dbReference type="Gene3D" id="1.10.260.40">
    <property type="entry name" value="lambda repressor-like DNA-binding domains"/>
    <property type="match status" value="1"/>
</dbReference>
<dbReference type="InterPro" id="IPR010982">
    <property type="entry name" value="Lambda_DNA-bd_dom_sf"/>
</dbReference>
<proteinExistence type="predicted"/>
<dbReference type="GO" id="GO:0003677">
    <property type="term" value="F:DNA binding"/>
    <property type="evidence" value="ECO:0007669"/>
    <property type="project" value="InterPro"/>
</dbReference>
<feature type="domain" description="HTH cro/C1-type" evidence="1">
    <location>
        <begin position="23"/>
        <end position="77"/>
    </location>
</feature>
<dbReference type="PROSITE" id="PS50943">
    <property type="entry name" value="HTH_CROC1"/>
    <property type="match status" value="1"/>
</dbReference>
<dbReference type="CDD" id="cd00093">
    <property type="entry name" value="HTH_XRE"/>
    <property type="match status" value="1"/>
</dbReference>
<dbReference type="SMART" id="SM00530">
    <property type="entry name" value="HTH_XRE"/>
    <property type="match status" value="1"/>
</dbReference>
<sequence length="399" mass="43559">MNGVVTHHGGGSRRGTGRRRYRLAQRRKAVGLSQEHLAEILGVDRSTVVRWERAETDPQPWHRPHLATALRVSVEELADLLADAAQPPPSPDERLDHALRRPGHVDLITVGHLREQVRQLDERYDRTPSALLLAEASQVHGQVGVLRQHAAGPVRRDLAATLAESATLLGQLVWDATQRHDHAASAAYFDQAIDAAKEAGDPVAQANALLRKSYLALYGVKRPTAAIVLTAQAASVSDSHVLTGLAHLHRAEAHAMLGQARDCSEALGSAEEQFATMDTQDPASALYCPSHQARLAGSCWLSLDRPADAIASLRTAHQLIAERRKSTAVVLGNLALACIRHRDLDMAIYYLHQAIDVIEQTRAGGGLNLAFTAARQLRPWRDRSAVQDAKDRLHCLMTP</sequence>
<dbReference type="InterPro" id="IPR011990">
    <property type="entry name" value="TPR-like_helical_dom_sf"/>
</dbReference>
<dbReference type="Proteomes" id="UP000510844">
    <property type="component" value="Chromosome"/>
</dbReference>
<organism evidence="2 3">
    <name type="scientific">Micromonospora robiginosa</name>
    <dbReference type="NCBI Taxonomy" id="2749844"/>
    <lineage>
        <taxon>Bacteria</taxon>
        <taxon>Bacillati</taxon>
        <taxon>Actinomycetota</taxon>
        <taxon>Actinomycetes</taxon>
        <taxon>Micromonosporales</taxon>
        <taxon>Micromonosporaceae</taxon>
        <taxon>Micromonospora</taxon>
    </lineage>
</organism>
<name>A0A7L6BCW2_9ACTN</name>
<dbReference type="AlphaFoldDB" id="A0A7L6BCW2"/>
<dbReference type="EMBL" id="CP059322">
    <property type="protein sequence ID" value="QLQ39615.1"/>
    <property type="molecule type" value="Genomic_DNA"/>
</dbReference>
<dbReference type="RefSeq" id="WP_181571999.1">
    <property type="nucleotide sequence ID" value="NZ_CP059322.2"/>
</dbReference>
<protein>
    <submittedName>
        <fullName evidence="2">Helix-turn-helix transcriptional regulator</fullName>
    </submittedName>
</protein>
<reference evidence="2 3" key="2">
    <citation type="journal article" date="2021" name="Mar. Drugs">
        <title>A New Micromonospora Strain with Antibiotic Activity Isolated from the Microbiome of a Mid-Atlantic Deep-Sea Sponge.</title>
        <authorList>
            <person name="Back C.R."/>
            <person name="Stennett H.L."/>
            <person name="Williams S.E."/>
            <person name="Wang L."/>
            <person name="Ojeda Gomez J."/>
            <person name="Abdulle O.M."/>
            <person name="Duffy T."/>
            <person name="Neal C."/>
            <person name="Mantell J."/>
            <person name="Jepson M.A."/>
            <person name="Hendry K.R."/>
            <person name="Powell D."/>
            <person name="Stach J.E.M."/>
            <person name="Essex-Lopresti A.E."/>
            <person name="Willis C.L."/>
            <person name="Curnow P."/>
            <person name="Race P.R."/>
        </authorList>
    </citation>
    <scope>NUCLEOTIDE SEQUENCE [LARGE SCALE GENOMIC DNA]</scope>
    <source>
        <strain evidence="2 3">28ISP2-46</strain>
    </source>
</reference>
<evidence type="ECO:0000313" key="3">
    <source>
        <dbReference type="Proteomes" id="UP000510844"/>
    </source>
</evidence>